<proteinExistence type="predicted"/>
<sequence>MKNWNAADNKNGKREKNSEKGDTKERKAQRSIEMAGNHGVGKEHRRISNMTIGWMCPILAEQPH</sequence>
<evidence type="ECO:0000313" key="2">
    <source>
        <dbReference type="Proteomes" id="UP000887565"/>
    </source>
</evidence>
<protein>
    <submittedName>
        <fullName evidence="3">Uncharacterized protein</fullName>
    </submittedName>
</protein>
<evidence type="ECO:0000313" key="3">
    <source>
        <dbReference type="WBParaSite" id="nRc.2.0.1.t41250-RA"/>
    </source>
</evidence>
<accession>A0A915KT06</accession>
<dbReference type="AlphaFoldDB" id="A0A915KT06"/>
<name>A0A915KT06_ROMCU</name>
<organism evidence="2 3">
    <name type="scientific">Romanomermis culicivorax</name>
    <name type="common">Nematode worm</name>
    <dbReference type="NCBI Taxonomy" id="13658"/>
    <lineage>
        <taxon>Eukaryota</taxon>
        <taxon>Metazoa</taxon>
        <taxon>Ecdysozoa</taxon>
        <taxon>Nematoda</taxon>
        <taxon>Enoplea</taxon>
        <taxon>Dorylaimia</taxon>
        <taxon>Mermithida</taxon>
        <taxon>Mermithoidea</taxon>
        <taxon>Mermithidae</taxon>
        <taxon>Romanomermis</taxon>
    </lineage>
</organism>
<feature type="region of interest" description="Disordered" evidence="1">
    <location>
        <begin position="1"/>
        <end position="44"/>
    </location>
</feature>
<feature type="compositionally biased region" description="Basic and acidic residues" evidence="1">
    <location>
        <begin position="10"/>
        <end position="30"/>
    </location>
</feature>
<dbReference type="Proteomes" id="UP000887565">
    <property type="component" value="Unplaced"/>
</dbReference>
<keyword evidence="2" id="KW-1185">Reference proteome</keyword>
<reference evidence="3" key="1">
    <citation type="submission" date="2022-11" db="UniProtKB">
        <authorList>
            <consortium name="WormBaseParasite"/>
        </authorList>
    </citation>
    <scope>IDENTIFICATION</scope>
</reference>
<dbReference type="WBParaSite" id="nRc.2.0.1.t41250-RA">
    <property type="protein sequence ID" value="nRc.2.0.1.t41250-RA"/>
    <property type="gene ID" value="nRc.2.0.1.g41250"/>
</dbReference>
<evidence type="ECO:0000256" key="1">
    <source>
        <dbReference type="SAM" id="MobiDB-lite"/>
    </source>
</evidence>